<dbReference type="GO" id="GO:0016020">
    <property type="term" value="C:membrane"/>
    <property type="evidence" value="ECO:0007669"/>
    <property type="project" value="TreeGrafter"/>
</dbReference>
<evidence type="ECO:0000259" key="2">
    <source>
        <dbReference type="Pfam" id="PF00561"/>
    </source>
</evidence>
<dbReference type="PANTHER" id="PTHR43798:SF33">
    <property type="entry name" value="HYDROLASE, PUTATIVE (AFU_ORTHOLOGUE AFUA_2G14860)-RELATED"/>
    <property type="match status" value="1"/>
</dbReference>
<feature type="domain" description="AB hydrolase-1" evidence="2">
    <location>
        <begin position="55"/>
        <end position="158"/>
    </location>
</feature>
<dbReference type="OrthoDB" id="408373at2759"/>
<dbReference type="EMBL" id="CAJVPQ010005391">
    <property type="protein sequence ID" value="CAG8669344.1"/>
    <property type="molecule type" value="Genomic_DNA"/>
</dbReference>
<evidence type="ECO:0000313" key="3">
    <source>
        <dbReference type="EMBL" id="CAG8669344.1"/>
    </source>
</evidence>
<dbReference type="InterPro" id="IPR029058">
    <property type="entry name" value="AB_hydrolase_fold"/>
</dbReference>
<keyword evidence="1" id="KW-0732">Signal</keyword>
<dbReference type="Gene3D" id="3.40.50.1820">
    <property type="entry name" value="alpha/beta hydrolase"/>
    <property type="match status" value="1"/>
</dbReference>
<dbReference type="SUPFAM" id="SSF53474">
    <property type="entry name" value="alpha/beta-Hydrolases"/>
    <property type="match status" value="1"/>
</dbReference>
<organism evidence="3 4">
    <name type="scientific">Funneliformis caledonium</name>
    <dbReference type="NCBI Taxonomy" id="1117310"/>
    <lineage>
        <taxon>Eukaryota</taxon>
        <taxon>Fungi</taxon>
        <taxon>Fungi incertae sedis</taxon>
        <taxon>Mucoromycota</taxon>
        <taxon>Glomeromycotina</taxon>
        <taxon>Glomeromycetes</taxon>
        <taxon>Glomerales</taxon>
        <taxon>Glomeraceae</taxon>
        <taxon>Funneliformis</taxon>
    </lineage>
</organism>
<gene>
    <name evidence="3" type="ORF">FCALED_LOCUS11943</name>
</gene>
<dbReference type="Proteomes" id="UP000789570">
    <property type="component" value="Unassembled WGS sequence"/>
</dbReference>
<proteinExistence type="predicted"/>
<accession>A0A9N9EDD2</accession>
<dbReference type="InterPro" id="IPR000073">
    <property type="entry name" value="AB_hydrolase_1"/>
</dbReference>
<dbReference type="PANTHER" id="PTHR43798">
    <property type="entry name" value="MONOACYLGLYCEROL LIPASE"/>
    <property type="match status" value="1"/>
</dbReference>
<dbReference type="Pfam" id="PF00561">
    <property type="entry name" value="Abhydrolase_1"/>
    <property type="match status" value="2"/>
</dbReference>
<protein>
    <submittedName>
        <fullName evidence="3">4313_t:CDS:1</fullName>
    </submittedName>
</protein>
<dbReference type="AlphaFoldDB" id="A0A9N9EDD2"/>
<evidence type="ECO:0000256" key="1">
    <source>
        <dbReference type="SAM" id="SignalP"/>
    </source>
</evidence>
<feature type="domain" description="AB hydrolase-1" evidence="2">
    <location>
        <begin position="229"/>
        <end position="285"/>
    </location>
</feature>
<name>A0A9N9EDD2_9GLOM</name>
<feature type="chain" id="PRO_5040111839" evidence="1">
    <location>
        <begin position="20"/>
        <end position="301"/>
    </location>
</feature>
<dbReference type="PRINTS" id="PR00111">
    <property type="entry name" value="ABHYDROLASE"/>
</dbReference>
<dbReference type="InterPro" id="IPR050266">
    <property type="entry name" value="AB_hydrolase_sf"/>
</dbReference>
<reference evidence="3" key="1">
    <citation type="submission" date="2021-06" db="EMBL/GenBank/DDBJ databases">
        <authorList>
            <person name="Kallberg Y."/>
            <person name="Tangrot J."/>
            <person name="Rosling A."/>
        </authorList>
    </citation>
    <scope>NUCLEOTIDE SEQUENCE</scope>
    <source>
        <strain evidence="3">UK204</strain>
    </source>
</reference>
<keyword evidence="4" id="KW-1185">Reference proteome</keyword>
<comment type="caution">
    <text evidence="3">The sequence shown here is derived from an EMBL/GenBank/DDBJ whole genome shotgun (WGS) entry which is preliminary data.</text>
</comment>
<feature type="signal peptide" evidence="1">
    <location>
        <begin position="1"/>
        <end position="19"/>
    </location>
</feature>
<sequence length="301" mass="34025">MNLITFLTLLSYFFAAVIAQVPIYTFPVNTYNYYVSGGNGVQLYVEEKGNPEMTTIVFTNGYLGTHNSWEPQWTDSYLSKKFHLVRWDCRGLGKSGKPNEYSLKLHSDDLAAIVAKVKSNKPNKKIVLVGWSYGSLISLKFMQNYPDIEVHGFISVVGIVDFKFEPSKEFANITTTLMNSDDFTTIVSAFTTIYENISAKPLSDELKYLMLGSAVLVSNGYRKTSIFDPTVDLSNFFSNLNIPTLNIIGAQDRMVPLNYGLYYAGLAKRENKIIYEECGHIPPWEVSKEFNYDISKFVSNV</sequence>
<evidence type="ECO:0000313" key="4">
    <source>
        <dbReference type="Proteomes" id="UP000789570"/>
    </source>
</evidence>